<evidence type="ECO:0000256" key="6">
    <source>
        <dbReference type="SAM" id="MobiDB-lite"/>
    </source>
</evidence>
<evidence type="ECO:0000256" key="1">
    <source>
        <dbReference type="ARBA" id="ARBA00004308"/>
    </source>
</evidence>
<gene>
    <name evidence="7" type="ORF">GSTUAT00002903001</name>
</gene>
<dbReference type="GO" id="GO:0001919">
    <property type="term" value="P:regulation of receptor recycling"/>
    <property type="evidence" value="ECO:0007669"/>
    <property type="project" value="InterPro"/>
</dbReference>
<dbReference type="Pfam" id="PF15454">
    <property type="entry name" value="LAMTOR"/>
    <property type="match status" value="1"/>
</dbReference>
<dbReference type="GO" id="GO:0016197">
    <property type="term" value="P:endosomal transport"/>
    <property type="evidence" value="ECO:0007669"/>
    <property type="project" value="InterPro"/>
</dbReference>
<dbReference type="InterPro" id="IPR028209">
    <property type="entry name" value="LAMTOR1/MEH1"/>
</dbReference>
<dbReference type="GO" id="GO:0031902">
    <property type="term" value="C:late endosome membrane"/>
    <property type="evidence" value="ECO:0007669"/>
    <property type="project" value="InterPro"/>
</dbReference>
<dbReference type="GO" id="GO:0045121">
    <property type="term" value="C:membrane raft"/>
    <property type="evidence" value="ECO:0007669"/>
    <property type="project" value="InterPro"/>
</dbReference>
<organism evidence="7 8">
    <name type="scientific">Tuber aestivum</name>
    <name type="common">summer truffle</name>
    <dbReference type="NCBI Taxonomy" id="59557"/>
    <lineage>
        <taxon>Eukaryota</taxon>
        <taxon>Fungi</taxon>
        <taxon>Dikarya</taxon>
        <taxon>Ascomycota</taxon>
        <taxon>Pezizomycotina</taxon>
        <taxon>Pezizomycetes</taxon>
        <taxon>Pezizales</taxon>
        <taxon>Tuberaceae</taxon>
        <taxon>Tuber</taxon>
    </lineage>
</organism>
<evidence type="ECO:0000256" key="4">
    <source>
        <dbReference type="ARBA" id="ARBA00023139"/>
    </source>
</evidence>
<keyword evidence="5" id="KW-0449">Lipoprotein</keyword>
<keyword evidence="2" id="KW-0519">Myristate</keyword>
<keyword evidence="8" id="KW-1185">Reference proteome</keyword>
<evidence type="ECO:0008006" key="9">
    <source>
        <dbReference type="Google" id="ProtNLM"/>
    </source>
</evidence>
<evidence type="ECO:0000313" key="8">
    <source>
        <dbReference type="Proteomes" id="UP001412239"/>
    </source>
</evidence>
<comment type="subcellular location">
    <subcellularLocation>
        <location evidence="1">Endomembrane system</location>
    </subcellularLocation>
</comment>
<keyword evidence="3" id="KW-0472">Membrane</keyword>
<dbReference type="GO" id="GO:0071986">
    <property type="term" value="C:Ragulator complex"/>
    <property type="evidence" value="ECO:0007669"/>
    <property type="project" value="InterPro"/>
</dbReference>
<evidence type="ECO:0000256" key="5">
    <source>
        <dbReference type="ARBA" id="ARBA00023288"/>
    </source>
</evidence>
<dbReference type="EMBL" id="LN890979">
    <property type="protein sequence ID" value="CUS12988.1"/>
    <property type="molecule type" value="Genomic_DNA"/>
</dbReference>
<evidence type="ECO:0000313" key="7">
    <source>
        <dbReference type="EMBL" id="CUS12988.1"/>
    </source>
</evidence>
<dbReference type="GO" id="GO:0032008">
    <property type="term" value="P:positive regulation of TOR signaling"/>
    <property type="evidence" value="ECO:0007669"/>
    <property type="project" value="InterPro"/>
</dbReference>
<proteinExistence type="predicted"/>
<name>A0A292Q285_9PEZI</name>
<protein>
    <recommendedName>
        <fullName evidence="9">Late endosomal/lysosomal adaptor and MAPK and MTOR activator-domain-containing protein</fullName>
    </recommendedName>
</protein>
<dbReference type="GO" id="GO:0043410">
    <property type="term" value="P:positive regulation of MAPK cascade"/>
    <property type="evidence" value="ECO:0007669"/>
    <property type="project" value="InterPro"/>
</dbReference>
<accession>A0A292Q285</accession>
<evidence type="ECO:0000256" key="2">
    <source>
        <dbReference type="ARBA" id="ARBA00022707"/>
    </source>
</evidence>
<dbReference type="GO" id="GO:0071230">
    <property type="term" value="P:cellular response to amino acid stimulus"/>
    <property type="evidence" value="ECO:0007669"/>
    <property type="project" value="InterPro"/>
</dbReference>
<feature type="region of interest" description="Disordered" evidence="6">
    <location>
        <begin position="25"/>
        <end position="49"/>
    </location>
</feature>
<keyword evidence="4" id="KW-0564">Palmitate</keyword>
<dbReference type="AlphaFoldDB" id="A0A292Q285"/>
<sequence length="161" mass="17672">MGVCSSCLGIRRKDDSEHQRLLTASNDHHHSHSYTNGNFANSPHHHSIPDPQALLHEREYLDRLVAQTSENLIDIFAPPMLTHSNSTATPNSRGEWYRSVLSKTSPPNNGPEMPVVLDPSVVGGSEREWLESVLKGGEEAVREVGKVKGVGKLVVGLDYEG</sequence>
<evidence type="ECO:0000256" key="3">
    <source>
        <dbReference type="ARBA" id="ARBA00023136"/>
    </source>
</evidence>
<reference evidence="7" key="1">
    <citation type="submission" date="2015-10" db="EMBL/GenBank/DDBJ databases">
        <authorList>
            <person name="Regsiter A."/>
            <person name="william w."/>
        </authorList>
    </citation>
    <scope>NUCLEOTIDE SEQUENCE</scope>
    <source>
        <strain evidence="7">Montdore</strain>
    </source>
</reference>
<dbReference type="Proteomes" id="UP001412239">
    <property type="component" value="Unassembled WGS sequence"/>
</dbReference>
<dbReference type="SMART" id="SM01262">
    <property type="entry name" value="LAMTOR"/>
    <property type="match status" value="1"/>
</dbReference>